<evidence type="ECO:0000256" key="13">
    <source>
        <dbReference type="ARBA" id="ARBA00022842"/>
    </source>
</evidence>
<comment type="catalytic activity">
    <reaction evidence="1">
        <text>D-ribulose 5-phosphate = (2S)-2-hydroxy-3-oxobutyl phosphate + formate + H(+)</text>
        <dbReference type="Rhea" id="RHEA:18457"/>
        <dbReference type="ChEBI" id="CHEBI:15378"/>
        <dbReference type="ChEBI" id="CHEBI:15740"/>
        <dbReference type="ChEBI" id="CHEBI:58121"/>
        <dbReference type="ChEBI" id="CHEBI:58830"/>
        <dbReference type="EC" id="4.1.99.12"/>
    </reaction>
</comment>
<dbReference type="InterPro" id="IPR017945">
    <property type="entry name" value="DHBP_synth_RibB-like_a/b_dom"/>
</dbReference>
<evidence type="ECO:0000256" key="5">
    <source>
        <dbReference type="ARBA" id="ARBA00004853"/>
    </source>
</evidence>
<dbReference type="NCBIfam" id="NF001591">
    <property type="entry name" value="PRK00393.1"/>
    <property type="match status" value="1"/>
</dbReference>
<comment type="similarity">
    <text evidence="20">Belongs to the GTP cyclohydrolase II family.</text>
</comment>
<feature type="binding site" evidence="20">
    <location>
        <begin position="262"/>
        <end position="266"/>
    </location>
    <ligand>
        <name>GTP</name>
        <dbReference type="ChEBI" id="CHEBI:37565"/>
    </ligand>
</feature>
<keyword evidence="14 20" id="KW-0342">GTP-binding</keyword>
<evidence type="ECO:0000256" key="16">
    <source>
        <dbReference type="ARBA" id="ARBA00023239"/>
    </source>
</evidence>
<evidence type="ECO:0000313" key="22">
    <source>
        <dbReference type="EMBL" id="HIY66695.1"/>
    </source>
</evidence>
<dbReference type="InterPro" id="IPR000926">
    <property type="entry name" value="RibA"/>
</dbReference>
<feature type="binding site" evidence="20">
    <location>
        <position position="328"/>
    </location>
    <ligand>
        <name>GTP</name>
        <dbReference type="ChEBI" id="CHEBI:37565"/>
    </ligand>
</feature>
<feature type="binding site" evidence="20">
    <location>
        <position position="278"/>
    </location>
    <ligand>
        <name>Zn(2+)</name>
        <dbReference type="ChEBI" id="CHEBI:29105"/>
        <note>catalytic</note>
    </ligand>
</feature>
<evidence type="ECO:0000256" key="18">
    <source>
        <dbReference type="ARBA" id="ARBA00043932"/>
    </source>
</evidence>
<comment type="cofactor">
    <cofactor evidence="2">
        <name>Mn(2+)</name>
        <dbReference type="ChEBI" id="CHEBI:29035"/>
    </cofactor>
</comment>
<feature type="binding site" evidence="20">
    <location>
        <position position="283"/>
    </location>
    <ligand>
        <name>GTP</name>
        <dbReference type="ChEBI" id="CHEBI:37565"/>
    </ligand>
</feature>
<keyword evidence="16" id="KW-0456">Lyase</keyword>
<evidence type="ECO:0000256" key="17">
    <source>
        <dbReference type="ARBA" id="ARBA00023268"/>
    </source>
</evidence>
<dbReference type="Proteomes" id="UP000824005">
    <property type="component" value="Unassembled WGS sequence"/>
</dbReference>
<evidence type="ECO:0000256" key="8">
    <source>
        <dbReference type="ARBA" id="ARBA00022619"/>
    </source>
</evidence>
<gene>
    <name evidence="20 22" type="primary">ribA</name>
    <name evidence="22" type="ORF">H9830_10520</name>
</gene>
<sequence length="419" mass="44892">MTNTIAEALEALQLGRPVVVVDDEGRENEGDLIIAAERATAEWVAFMVRYTSGYLCAPLTGEIADRLELTPMVMNNQDSRSTAYTISVDAADRDSTGISADDRAHTARVLADPEATAASVIRPGHVIPLRAVDGGVRERAGHTEAGVELTRMAGLQPVALIGELVQDNGELMRMKELLAFSSDHDLPLITIEDLIAAVDAGEVAPEDAAIVPEASPVRFEVETTLPTVHGTFTLRAYRDRSTGADHVAIMAGDSLPDEALVRVHSECLTGEALGSLKCECGPQLSAALETIQREGAGAVIYMRGHEGRGIGLINKLRAYRLQEGGLDTLDANVALGLPADGRDYRAAAAIIKDLGANSVRLLTNNPNKGAQLERHGVTVSRTEPLIVGLGELNQQYMNVKRDRMGHRLPEHLVIPAEEN</sequence>
<evidence type="ECO:0000256" key="6">
    <source>
        <dbReference type="ARBA" id="ARBA00004904"/>
    </source>
</evidence>
<feature type="binding site" evidence="20">
    <location>
        <position position="267"/>
    </location>
    <ligand>
        <name>Zn(2+)</name>
        <dbReference type="ChEBI" id="CHEBI:29105"/>
        <note>catalytic</note>
    </ligand>
</feature>
<evidence type="ECO:0000256" key="20">
    <source>
        <dbReference type="HAMAP-Rule" id="MF_00179"/>
    </source>
</evidence>
<comment type="function">
    <text evidence="4">Catalyzes the conversion of D-ribulose 5-phosphate to formate and 3,4-dihydroxy-2-butanone 4-phosphate.</text>
</comment>
<protein>
    <recommendedName>
        <fullName evidence="20">GTP cyclohydrolase-2</fullName>
        <ecNumber evidence="20">3.5.4.25</ecNumber>
    </recommendedName>
    <alternativeName>
        <fullName evidence="20">GTP cyclohydrolase II</fullName>
    </alternativeName>
</protein>
<feature type="binding site" evidence="20">
    <location>
        <position position="280"/>
    </location>
    <ligand>
        <name>Zn(2+)</name>
        <dbReference type="ChEBI" id="CHEBI:29105"/>
        <note>catalytic</note>
    </ligand>
</feature>
<evidence type="ECO:0000256" key="3">
    <source>
        <dbReference type="ARBA" id="ARBA00001946"/>
    </source>
</evidence>
<dbReference type="PANTHER" id="PTHR21327:SF18">
    <property type="entry name" value="3,4-DIHYDROXY-2-BUTANONE 4-PHOSPHATE SYNTHASE"/>
    <property type="match status" value="1"/>
</dbReference>
<evidence type="ECO:0000256" key="1">
    <source>
        <dbReference type="ARBA" id="ARBA00000141"/>
    </source>
</evidence>
<dbReference type="SUPFAM" id="SSF55821">
    <property type="entry name" value="YrdC/RibB"/>
    <property type="match status" value="1"/>
</dbReference>
<keyword evidence="9 20" id="KW-0479">Metal-binding</keyword>
<evidence type="ECO:0000256" key="10">
    <source>
        <dbReference type="ARBA" id="ARBA00022741"/>
    </source>
</evidence>
<dbReference type="PIRSF" id="PIRSF001259">
    <property type="entry name" value="RibA"/>
    <property type="match status" value="1"/>
</dbReference>
<feature type="active site" description="Nucleophile" evidence="20">
    <location>
        <position position="342"/>
    </location>
</feature>
<accession>A0A9D2CAQ3</accession>
<dbReference type="NCBIfam" id="TIGR00505">
    <property type="entry name" value="ribA"/>
    <property type="match status" value="1"/>
</dbReference>
<dbReference type="InterPro" id="IPR000422">
    <property type="entry name" value="DHBP_synthase_RibB"/>
</dbReference>
<evidence type="ECO:0000313" key="23">
    <source>
        <dbReference type="Proteomes" id="UP000824005"/>
    </source>
</evidence>
<dbReference type="GO" id="GO:0008270">
    <property type="term" value="F:zinc ion binding"/>
    <property type="evidence" value="ECO:0007669"/>
    <property type="project" value="UniProtKB-UniRule"/>
</dbReference>
<keyword evidence="10 20" id="KW-0547">Nucleotide-binding</keyword>
<dbReference type="NCBIfam" id="TIGR00506">
    <property type="entry name" value="ribB"/>
    <property type="match status" value="1"/>
</dbReference>
<feature type="binding site" evidence="20">
    <location>
        <position position="363"/>
    </location>
    <ligand>
        <name>GTP</name>
        <dbReference type="ChEBI" id="CHEBI:37565"/>
    </ligand>
</feature>
<dbReference type="Gene3D" id="3.40.50.10990">
    <property type="entry name" value="GTP cyclohydrolase II"/>
    <property type="match status" value="1"/>
</dbReference>
<reference evidence="22" key="1">
    <citation type="journal article" date="2021" name="PeerJ">
        <title>Extensive microbial diversity within the chicken gut microbiome revealed by metagenomics and culture.</title>
        <authorList>
            <person name="Gilroy R."/>
            <person name="Ravi A."/>
            <person name="Getino M."/>
            <person name="Pursley I."/>
            <person name="Horton D.L."/>
            <person name="Alikhan N.F."/>
            <person name="Baker D."/>
            <person name="Gharbi K."/>
            <person name="Hall N."/>
            <person name="Watson M."/>
            <person name="Adriaenssens E.M."/>
            <person name="Foster-Nyarko E."/>
            <person name="Jarju S."/>
            <person name="Secka A."/>
            <person name="Antonio M."/>
            <person name="Oren A."/>
            <person name="Chaudhuri R.R."/>
            <person name="La Ragione R."/>
            <person name="Hildebrand F."/>
            <person name="Pallen M.J."/>
        </authorList>
    </citation>
    <scope>NUCLEOTIDE SEQUENCE</scope>
    <source>
        <strain evidence="22">ChiGjej1B1-98</strain>
    </source>
</reference>
<dbReference type="CDD" id="cd00641">
    <property type="entry name" value="GTP_cyclohydro2"/>
    <property type="match status" value="1"/>
</dbReference>
<dbReference type="EMBL" id="DXDC01000319">
    <property type="protein sequence ID" value="HIY66695.1"/>
    <property type="molecule type" value="Genomic_DNA"/>
</dbReference>
<dbReference type="GO" id="GO:0003935">
    <property type="term" value="F:GTP cyclohydrolase II activity"/>
    <property type="evidence" value="ECO:0007669"/>
    <property type="project" value="UniProtKB-UniRule"/>
</dbReference>
<feature type="binding site" evidence="20">
    <location>
        <position position="368"/>
    </location>
    <ligand>
        <name>GTP</name>
        <dbReference type="ChEBI" id="CHEBI:37565"/>
    </ligand>
</feature>
<evidence type="ECO:0000256" key="9">
    <source>
        <dbReference type="ARBA" id="ARBA00022723"/>
    </source>
</evidence>
<keyword evidence="11 20" id="KW-0378">Hydrolase</keyword>
<dbReference type="SUPFAM" id="SSF142695">
    <property type="entry name" value="RibA-like"/>
    <property type="match status" value="1"/>
</dbReference>
<dbReference type="GO" id="GO:0008686">
    <property type="term" value="F:3,4-dihydroxy-2-butanone-4-phosphate synthase activity"/>
    <property type="evidence" value="ECO:0007669"/>
    <property type="project" value="UniProtKB-EC"/>
</dbReference>
<dbReference type="GO" id="GO:0009231">
    <property type="term" value="P:riboflavin biosynthetic process"/>
    <property type="evidence" value="ECO:0007669"/>
    <property type="project" value="UniProtKB-UniRule"/>
</dbReference>
<evidence type="ECO:0000256" key="19">
    <source>
        <dbReference type="ARBA" id="ARBA00049295"/>
    </source>
</evidence>
<dbReference type="AlphaFoldDB" id="A0A9D2CAQ3"/>
<comment type="cofactor">
    <cofactor evidence="20">
        <name>Zn(2+)</name>
        <dbReference type="ChEBI" id="CHEBI:29105"/>
    </cofactor>
    <text evidence="20">Binds 1 zinc ion per subunit.</text>
</comment>
<proteinExistence type="inferred from homology"/>
<comment type="function">
    <text evidence="18 20">Catalyzes the conversion of GTP to 2,5-diamino-6-ribosylamino-4(3H)-pyrimidinone 5'-phosphate (DARP), formate and pyrophosphate.</text>
</comment>
<comment type="pathway">
    <text evidence="6">Cofactor biosynthesis; riboflavin biosynthesis; 2-hydroxy-3-oxobutyl phosphate from D-ribulose 5-phosphate: step 1/1.</text>
</comment>
<keyword evidence="15" id="KW-0464">Manganese</keyword>
<dbReference type="InterPro" id="IPR032677">
    <property type="entry name" value="GTP_cyclohydro_II"/>
</dbReference>
<dbReference type="Pfam" id="PF00925">
    <property type="entry name" value="GTP_cyclohydro2"/>
    <property type="match status" value="1"/>
</dbReference>
<name>A0A9D2CAQ3_9MICO</name>
<comment type="pathway">
    <text evidence="5 20">Cofactor biosynthesis; riboflavin biosynthesis; 5-amino-6-(D-ribitylamino)uracil from GTP: step 1/4.</text>
</comment>
<dbReference type="GO" id="GO:0005829">
    <property type="term" value="C:cytosol"/>
    <property type="evidence" value="ECO:0007669"/>
    <property type="project" value="TreeGrafter"/>
</dbReference>
<keyword evidence="13" id="KW-0460">Magnesium</keyword>
<dbReference type="PANTHER" id="PTHR21327">
    <property type="entry name" value="GTP CYCLOHYDROLASE II-RELATED"/>
    <property type="match status" value="1"/>
</dbReference>
<evidence type="ECO:0000259" key="21">
    <source>
        <dbReference type="Pfam" id="PF00925"/>
    </source>
</evidence>
<comment type="caution">
    <text evidence="22">The sequence shown here is derived from an EMBL/GenBank/DDBJ whole genome shotgun (WGS) entry which is preliminary data.</text>
</comment>
<evidence type="ECO:0000256" key="12">
    <source>
        <dbReference type="ARBA" id="ARBA00022833"/>
    </source>
</evidence>
<keyword evidence="12 20" id="KW-0862">Zinc</keyword>
<feature type="active site" description="Proton acceptor" evidence="20">
    <location>
        <position position="340"/>
    </location>
</feature>
<dbReference type="HAMAP" id="MF_00179">
    <property type="entry name" value="RibA"/>
    <property type="match status" value="1"/>
</dbReference>
<dbReference type="FunFam" id="3.40.50.10990:FF:000001">
    <property type="entry name" value="Riboflavin biosynthesis protein RibBA"/>
    <property type="match status" value="1"/>
</dbReference>
<dbReference type="GO" id="GO:0005525">
    <property type="term" value="F:GTP binding"/>
    <property type="evidence" value="ECO:0007669"/>
    <property type="project" value="UniProtKB-KW"/>
</dbReference>
<evidence type="ECO:0000256" key="4">
    <source>
        <dbReference type="ARBA" id="ARBA00002284"/>
    </source>
</evidence>
<evidence type="ECO:0000256" key="14">
    <source>
        <dbReference type="ARBA" id="ARBA00023134"/>
    </source>
</evidence>
<evidence type="ECO:0000256" key="7">
    <source>
        <dbReference type="ARBA" id="ARBA00005520"/>
    </source>
</evidence>
<dbReference type="Pfam" id="PF00926">
    <property type="entry name" value="DHBP_synthase"/>
    <property type="match status" value="1"/>
</dbReference>
<organism evidence="22 23">
    <name type="scientific">Candidatus Agrococcus pullicola</name>
    <dbReference type="NCBI Taxonomy" id="2838429"/>
    <lineage>
        <taxon>Bacteria</taxon>
        <taxon>Bacillati</taxon>
        <taxon>Actinomycetota</taxon>
        <taxon>Actinomycetes</taxon>
        <taxon>Micrococcales</taxon>
        <taxon>Microbacteriaceae</taxon>
        <taxon>Agrococcus</taxon>
    </lineage>
</organism>
<evidence type="ECO:0000256" key="2">
    <source>
        <dbReference type="ARBA" id="ARBA00001936"/>
    </source>
</evidence>
<keyword evidence="8 20" id="KW-0686">Riboflavin biosynthesis</keyword>
<comment type="cofactor">
    <cofactor evidence="3">
        <name>Mg(2+)</name>
        <dbReference type="ChEBI" id="CHEBI:18420"/>
    </cofactor>
</comment>
<feature type="binding site" evidence="20">
    <location>
        <begin position="306"/>
        <end position="308"/>
    </location>
    <ligand>
        <name>GTP</name>
        <dbReference type="ChEBI" id="CHEBI:37565"/>
    </ligand>
</feature>
<evidence type="ECO:0000256" key="15">
    <source>
        <dbReference type="ARBA" id="ARBA00023211"/>
    </source>
</evidence>
<reference evidence="22" key="2">
    <citation type="submission" date="2021-04" db="EMBL/GenBank/DDBJ databases">
        <authorList>
            <person name="Gilroy R."/>
        </authorList>
    </citation>
    <scope>NUCLEOTIDE SEQUENCE</scope>
    <source>
        <strain evidence="22">ChiGjej1B1-98</strain>
    </source>
</reference>
<evidence type="ECO:0000256" key="11">
    <source>
        <dbReference type="ARBA" id="ARBA00022801"/>
    </source>
</evidence>
<dbReference type="Gene3D" id="3.90.870.10">
    <property type="entry name" value="DHBP synthase"/>
    <property type="match status" value="1"/>
</dbReference>
<keyword evidence="17" id="KW-0511">Multifunctional enzyme</keyword>
<comment type="catalytic activity">
    <reaction evidence="19 20">
        <text>GTP + 4 H2O = 2,5-diamino-6-hydroxy-4-(5-phosphoribosylamino)-pyrimidine + formate + 2 phosphate + 3 H(+)</text>
        <dbReference type="Rhea" id="RHEA:23704"/>
        <dbReference type="ChEBI" id="CHEBI:15377"/>
        <dbReference type="ChEBI" id="CHEBI:15378"/>
        <dbReference type="ChEBI" id="CHEBI:15740"/>
        <dbReference type="ChEBI" id="CHEBI:37565"/>
        <dbReference type="ChEBI" id="CHEBI:43474"/>
        <dbReference type="ChEBI" id="CHEBI:58614"/>
        <dbReference type="EC" id="3.5.4.25"/>
    </reaction>
</comment>
<feature type="domain" description="GTP cyclohydrolase II" evidence="21">
    <location>
        <begin position="221"/>
        <end position="381"/>
    </location>
</feature>
<comment type="similarity">
    <text evidence="7">In the N-terminal section; belongs to the DHBP synthase family.</text>
</comment>
<dbReference type="FunFam" id="3.90.870.10:FF:000001">
    <property type="entry name" value="Riboflavin biosynthesis protein RibBA"/>
    <property type="match status" value="1"/>
</dbReference>
<dbReference type="InterPro" id="IPR036144">
    <property type="entry name" value="RibA-like_sf"/>
</dbReference>
<dbReference type="EC" id="3.5.4.25" evidence="20"/>